<dbReference type="SUPFAM" id="SSF52141">
    <property type="entry name" value="Uracil-DNA glycosylase-like"/>
    <property type="match status" value="1"/>
</dbReference>
<evidence type="ECO:0000256" key="7">
    <source>
        <dbReference type="ARBA" id="ARBA00023204"/>
    </source>
</evidence>
<evidence type="ECO:0000256" key="4">
    <source>
        <dbReference type="ARBA" id="ARBA00022801"/>
    </source>
</evidence>
<accession>A0A832N6L5</accession>
<dbReference type="AlphaFoldDB" id="A0A832N6L5"/>
<evidence type="ECO:0000256" key="1">
    <source>
        <dbReference type="ARBA" id="ARBA00022485"/>
    </source>
</evidence>
<organism evidence="11">
    <name type="scientific">Candidatus Tenderia electrophaga</name>
    <dbReference type="NCBI Taxonomy" id="1748243"/>
    <lineage>
        <taxon>Bacteria</taxon>
        <taxon>Pseudomonadati</taxon>
        <taxon>Pseudomonadota</taxon>
        <taxon>Gammaproteobacteria</taxon>
        <taxon>Candidatus Tenderiales</taxon>
        <taxon>Candidatus Tenderiaceae</taxon>
        <taxon>Candidatus Tenderia</taxon>
    </lineage>
</organism>
<keyword evidence="1" id="KW-0004">4Fe-4S</keyword>
<evidence type="ECO:0000256" key="9">
    <source>
        <dbReference type="ARBA" id="ARBA00023887"/>
    </source>
</evidence>
<dbReference type="PANTHER" id="PTHR33693">
    <property type="entry name" value="TYPE-5 URACIL-DNA GLYCOSYLASE"/>
    <property type="match status" value="1"/>
</dbReference>
<dbReference type="GO" id="GO:0033958">
    <property type="term" value="F:DNA-deoxyinosine glycosylase activity"/>
    <property type="evidence" value="ECO:0007669"/>
    <property type="project" value="InterPro"/>
</dbReference>
<dbReference type="PANTHER" id="PTHR33693:SF3">
    <property type="entry name" value="TYPE-5 URACIL-DNA GLYCOSYLASE"/>
    <property type="match status" value="1"/>
</dbReference>
<reference evidence="11" key="1">
    <citation type="journal article" date="2020" name="mSystems">
        <title>Genome- and Community-Level Interaction Insights into Carbon Utilization and Element Cycling Functions of Hydrothermarchaeota in Hydrothermal Sediment.</title>
        <authorList>
            <person name="Zhou Z."/>
            <person name="Liu Y."/>
            <person name="Xu W."/>
            <person name="Pan J."/>
            <person name="Luo Z.H."/>
            <person name="Li M."/>
        </authorList>
    </citation>
    <scope>NUCLEOTIDE SEQUENCE [LARGE SCALE GENOMIC DNA]</scope>
    <source>
        <strain evidence="11">HyVt-505</strain>
    </source>
</reference>
<dbReference type="GO" id="GO:0046872">
    <property type="term" value="F:metal ion binding"/>
    <property type="evidence" value="ECO:0007669"/>
    <property type="project" value="UniProtKB-KW"/>
</dbReference>
<dbReference type="SMART" id="SM00986">
    <property type="entry name" value="UDG"/>
    <property type="match status" value="1"/>
</dbReference>
<evidence type="ECO:0000259" key="10">
    <source>
        <dbReference type="SMART" id="SM00986"/>
    </source>
</evidence>
<dbReference type="InterPro" id="IPR051536">
    <property type="entry name" value="UDG_Type-4/5"/>
</dbReference>
<keyword evidence="5" id="KW-0408">Iron</keyword>
<dbReference type="InterPro" id="IPR044147">
    <property type="entry name" value="UdgB-like"/>
</dbReference>
<gene>
    <name evidence="11" type="ORF">ENJ65_04405</name>
</gene>
<evidence type="ECO:0000256" key="6">
    <source>
        <dbReference type="ARBA" id="ARBA00023014"/>
    </source>
</evidence>
<keyword evidence="7" id="KW-0234">DNA repair</keyword>
<dbReference type="Pfam" id="PF03167">
    <property type="entry name" value="UDG"/>
    <property type="match status" value="1"/>
</dbReference>
<comment type="similarity">
    <text evidence="8">Belongs to the uracil-DNA glycosylase (UDG) superfamily. Type 5 (UDGb) family.</text>
</comment>
<dbReference type="InterPro" id="IPR005122">
    <property type="entry name" value="Uracil-DNA_glycosylase-like"/>
</dbReference>
<dbReference type="EMBL" id="DRNF01000276">
    <property type="protein sequence ID" value="HHJ80856.1"/>
    <property type="molecule type" value="Genomic_DNA"/>
</dbReference>
<protein>
    <recommendedName>
        <fullName evidence="9">Type-5 uracil-DNA glycosylase</fullName>
    </recommendedName>
</protein>
<dbReference type="CDD" id="cd10031">
    <property type="entry name" value="UDG-F5_TTUDGB_like"/>
    <property type="match status" value="1"/>
</dbReference>
<evidence type="ECO:0000256" key="2">
    <source>
        <dbReference type="ARBA" id="ARBA00022723"/>
    </source>
</evidence>
<proteinExistence type="inferred from homology"/>
<evidence type="ECO:0000256" key="3">
    <source>
        <dbReference type="ARBA" id="ARBA00022763"/>
    </source>
</evidence>
<dbReference type="SMART" id="SM00987">
    <property type="entry name" value="UreE_C"/>
    <property type="match status" value="1"/>
</dbReference>
<keyword evidence="4" id="KW-0378">Hydrolase</keyword>
<evidence type="ECO:0000313" key="11">
    <source>
        <dbReference type="EMBL" id="HHJ80856.1"/>
    </source>
</evidence>
<evidence type="ECO:0000256" key="8">
    <source>
        <dbReference type="ARBA" id="ARBA00023779"/>
    </source>
</evidence>
<dbReference type="GO" id="GO:0004844">
    <property type="term" value="F:uracil DNA N-glycosylase activity"/>
    <property type="evidence" value="ECO:0007669"/>
    <property type="project" value="InterPro"/>
</dbReference>
<dbReference type="GO" id="GO:0051539">
    <property type="term" value="F:4 iron, 4 sulfur cluster binding"/>
    <property type="evidence" value="ECO:0007669"/>
    <property type="project" value="UniProtKB-KW"/>
</dbReference>
<name>A0A832N6L5_9GAMM</name>
<dbReference type="InterPro" id="IPR036895">
    <property type="entry name" value="Uracil-DNA_glycosylase-like_sf"/>
</dbReference>
<dbReference type="Gene3D" id="3.40.470.10">
    <property type="entry name" value="Uracil-DNA glycosylase-like domain"/>
    <property type="match status" value="1"/>
</dbReference>
<sequence>MFDPDCRLCPRLASFLDTVKLDHPDYHAGPVAAFGAEQAQLLVVGLAPGMHGANASGRPFTGDDSGLLLYQTLYELGFSNKPVSESTNDDLKLLNCRITNAVKCLPPQNKPTTDEVKTCGRFLKHEIDELNPGAVVLALGAIAHNAILRTLGLKMGQYKFGHLHEYALPDGLWLLDSYHCSRYNTQTKRLTGAMFQQVFVRARKLMTGPVAA</sequence>
<dbReference type="GO" id="GO:0006284">
    <property type="term" value="P:base-excision repair"/>
    <property type="evidence" value="ECO:0007669"/>
    <property type="project" value="InterPro"/>
</dbReference>
<evidence type="ECO:0000256" key="5">
    <source>
        <dbReference type="ARBA" id="ARBA00023004"/>
    </source>
</evidence>
<dbReference type="Proteomes" id="UP000885832">
    <property type="component" value="Unassembled WGS sequence"/>
</dbReference>
<keyword evidence="3" id="KW-0227">DNA damage</keyword>
<keyword evidence="6" id="KW-0411">Iron-sulfur</keyword>
<keyword evidence="2" id="KW-0479">Metal-binding</keyword>
<comment type="caution">
    <text evidence="11">The sequence shown here is derived from an EMBL/GenBank/DDBJ whole genome shotgun (WGS) entry which is preliminary data.</text>
</comment>
<feature type="domain" description="Uracil-DNA glycosylase-like" evidence="10">
    <location>
        <begin position="32"/>
        <end position="199"/>
    </location>
</feature>